<organism evidence="1 2">
    <name type="scientific">Pseudoclavibacter chungangensis</name>
    <dbReference type="NCBI Taxonomy" id="587635"/>
    <lineage>
        <taxon>Bacteria</taxon>
        <taxon>Bacillati</taxon>
        <taxon>Actinomycetota</taxon>
        <taxon>Actinomycetes</taxon>
        <taxon>Micrococcales</taxon>
        <taxon>Microbacteriaceae</taxon>
        <taxon>Pseudoclavibacter</taxon>
    </lineage>
</organism>
<dbReference type="Proteomes" id="UP000467240">
    <property type="component" value="Unassembled WGS sequence"/>
</dbReference>
<dbReference type="InterPro" id="IPR052022">
    <property type="entry name" value="26kDa_periplasmic_antigen"/>
</dbReference>
<evidence type="ECO:0000313" key="2">
    <source>
        <dbReference type="Proteomes" id="UP000467240"/>
    </source>
</evidence>
<dbReference type="OrthoDB" id="3724496at2"/>
<comment type="caution">
    <text evidence="1">The sequence shown here is derived from an EMBL/GenBank/DDBJ whole genome shotgun (WGS) entry which is preliminary data.</text>
</comment>
<protein>
    <submittedName>
        <fullName evidence="1">DUF541 domain-containing protein</fullName>
    </submittedName>
</protein>
<gene>
    <name evidence="1" type="ORF">F8O01_03440</name>
</gene>
<accession>A0A7J5C0V0</accession>
<dbReference type="Pfam" id="PF04402">
    <property type="entry name" value="SIMPL"/>
    <property type="match status" value="1"/>
</dbReference>
<sequence length="219" mass="23389">MRISVAGQGEQRTTPEEAVLHLGVGFDGTTRESVLRDTTDVHERISAKAEHAVDSGAVRVWHAQTVRVEPYERRPDESSDPEVRYRSNADLWITFTDVDALGEWIVEIGNTTGASIAGVTWKLTDETETRLTDRARELAVEDAIKRAATYAKAAGRSASPALVGLYEPGLRPAGGAGPDGAEPATMLRGRAAGAPQPVLTLTPADITVRASVTADFDVA</sequence>
<keyword evidence="2" id="KW-1185">Reference proteome</keyword>
<name>A0A7J5C0V0_9MICO</name>
<dbReference type="PANTHER" id="PTHR34387">
    <property type="entry name" value="SLR1258 PROTEIN"/>
    <property type="match status" value="1"/>
</dbReference>
<reference evidence="1 2" key="1">
    <citation type="submission" date="2019-09" db="EMBL/GenBank/DDBJ databases">
        <title>Phylogeny of genus Pseudoclavibacter and closely related genus.</title>
        <authorList>
            <person name="Li Y."/>
        </authorList>
    </citation>
    <scope>NUCLEOTIDE SEQUENCE [LARGE SCALE GENOMIC DNA]</scope>
    <source>
        <strain evidence="1 2">DSM 23821</strain>
    </source>
</reference>
<proteinExistence type="predicted"/>
<dbReference type="InterPro" id="IPR007497">
    <property type="entry name" value="SIMPL/DUF541"/>
</dbReference>
<dbReference type="GO" id="GO:0006974">
    <property type="term" value="P:DNA damage response"/>
    <property type="evidence" value="ECO:0007669"/>
    <property type="project" value="TreeGrafter"/>
</dbReference>
<dbReference type="EMBL" id="WBJZ01000003">
    <property type="protein sequence ID" value="KAB1660388.1"/>
    <property type="molecule type" value="Genomic_DNA"/>
</dbReference>
<dbReference type="Gene3D" id="3.30.110.170">
    <property type="entry name" value="Protein of unknown function (DUF541), domain 1"/>
    <property type="match status" value="1"/>
</dbReference>
<evidence type="ECO:0000313" key="1">
    <source>
        <dbReference type="EMBL" id="KAB1660388.1"/>
    </source>
</evidence>
<dbReference type="Gene3D" id="3.30.70.2970">
    <property type="entry name" value="Protein of unknown function (DUF541), domain 2"/>
    <property type="match status" value="1"/>
</dbReference>
<dbReference type="RefSeq" id="WP_158039488.1">
    <property type="nucleotide sequence ID" value="NZ_JACCFV010000001.1"/>
</dbReference>
<dbReference type="AlphaFoldDB" id="A0A7J5C0V0"/>
<dbReference type="PANTHER" id="PTHR34387:SF2">
    <property type="entry name" value="SLR1258 PROTEIN"/>
    <property type="match status" value="1"/>
</dbReference>